<dbReference type="EMBL" id="JAAFGS010000010">
    <property type="protein sequence ID" value="NGZ77737.1"/>
    <property type="molecule type" value="Genomic_DNA"/>
</dbReference>
<organism evidence="4 5">
    <name type="scientific">Saccharibacillus alkalitolerans</name>
    <dbReference type="NCBI Taxonomy" id="2705290"/>
    <lineage>
        <taxon>Bacteria</taxon>
        <taxon>Bacillati</taxon>
        <taxon>Bacillota</taxon>
        <taxon>Bacilli</taxon>
        <taxon>Bacillales</taxon>
        <taxon>Paenibacillaceae</taxon>
        <taxon>Saccharibacillus</taxon>
    </lineage>
</organism>
<dbReference type="InterPro" id="IPR007837">
    <property type="entry name" value="DinB"/>
</dbReference>
<evidence type="ECO:0000256" key="2">
    <source>
        <dbReference type="ARBA" id="ARBA00022723"/>
    </source>
</evidence>
<dbReference type="Proteomes" id="UP000800303">
    <property type="component" value="Unassembled WGS sequence"/>
</dbReference>
<evidence type="ECO:0000313" key="5">
    <source>
        <dbReference type="Proteomes" id="UP000800303"/>
    </source>
</evidence>
<sequence length="178" mass="21195">MSEKTLEIRALPGYPEEIGRQLWMMEDVRRDLLQGLRNVTREELDTPLDGNVTTIGALLYHIADVETGWLHFDMFLRKKLDPEIEPWFAAPTRNETGEIWCPPGESPERHFERLAVVRRDFLDKLRTVDKEDWRRIRSLPGEYDVTPEWIVYHLIEHEAHHRGQIFRILGTLRRQEEK</sequence>
<dbReference type="PANTHER" id="PTHR37302:SF3">
    <property type="entry name" value="DAMAGE-INDUCIBLE PROTEIN DINB"/>
    <property type="match status" value="1"/>
</dbReference>
<dbReference type="Pfam" id="PF12867">
    <property type="entry name" value="DinB_2"/>
    <property type="match status" value="1"/>
</dbReference>
<accession>A0ABX0F9W8</accession>
<dbReference type="InterPro" id="IPR034660">
    <property type="entry name" value="DinB/YfiT-like"/>
</dbReference>
<keyword evidence="2" id="KW-0479">Metal-binding</keyword>
<proteinExistence type="inferred from homology"/>
<dbReference type="Gene3D" id="1.20.120.450">
    <property type="entry name" value="dinb family like domain"/>
    <property type="match status" value="1"/>
</dbReference>
<evidence type="ECO:0000259" key="3">
    <source>
        <dbReference type="Pfam" id="PF12867"/>
    </source>
</evidence>
<evidence type="ECO:0000256" key="1">
    <source>
        <dbReference type="ARBA" id="ARBA00008635"/>
    </source>
</evidence>
<dbReference type="PANTHER" id="PTHR37302">
    <property type="entry name" value="SLR1116 PROTEIN"/>
    <property type="match status" value="1"/>
</dbReference>
<comment type="similarity">
    <text evidence="1">Belongs to the DinB family.</text>
</comment>
<evidence type="ECO:0000313" key="4">
    <source>
        <dbReference type="EMBL" id="NGZ77737.1"/>
    </source>
</evidence>
<protein>
    <submittedName>
        <fullName evidence="4">DinB family protein</fullName>
    </submittedName>
</protein>
<dbReference type="SUPFAM" id="SSF109854">
    <property type="entry name" value="DinB/YfiT-like putative metalloenzymes"/>
    <property type="match status" value="1"/>
</dbReference>
<reference evidence="4 5" key="1">
    <citation type="submission" date="2020-01" db="EMBL/GenBank/DDBJ databases">
        <title>Polyphasic characterisation and genomic insights into a novel alkali tolerant bacterium VR-M41.</title>
        <authorList>
            <person name="Vemuluri V.R."/>
        </authorList>
    </citation>
    <scope>NUCLEOTIDE SEQUENCE [LARGE SCALE GENOMIC DNA]</scope>
    <source>
        <strain evidence="4 5">VR-M41</strain>
    </source>
</reference>
<comment type="caution">
    <text evidence="4">The sequence shown here is derived from an EMBL/GenBank/DDBJ whole genome shotgun (WGS) entry which is preliminary data.</text>
</comment>
<keyword evidence="5" id="KW-1185">Reference proteome</keyword>
<name>A0ABX0F9W8_9BACL</name>
<dbReference type="RefSeq" id="WP_166278708.1">
    <property type="nucleotide sequence ID" value="NZ_JAAFGS010000010.1"/>
</dbReference>
<gene>
    <name evidence="4" type="ORF">GYN08_20805</name>
</gene>
<feature type="domain" description="DinB-like" evidence="3">
    <location>
        <begin position="25"/>
        <end position="165"/>
    </location>
</feature>
<dbReference type="InterPro" id="IPR024775">
    <property type="entry name" value="DinB-like"/>
</dbReference>